<comment type="caution">
    <text evidence="2">The sequence shown here is derived from an EMBL/GenBank/DDBJ whole genome shotgun (WGS) entry which is preliminary data.</text>
</comment>
<dbReference type="EMBL" id="CADEAL010004290">
    <property type="protein sequence ID" value="CAB1456177.1"/>
    <property type="molecule type" value="Genomic_DNA"/>
</dbReference>
<evidence type="ECO:0000313" key="3">
    <source>
        <dbReference type="Proteomes" id="UP001153269"/>
    </source>
</evidence>
<feature type="compositionally biased region" description="Basic and acidic residues" evidence="1">
    <location>
        <begin position="13"/>
        <end position="28"/>
    </location>
</feature>
<sequence length="122" mass="13735">MAHSSATSISTSGERRQAARRRWEDRRSMARAAGSTIHMGLRRRKGGIRRAGNYGTTDDTDLGIHHVSASGVVTGMFRRAFIPSNEIWRRLRASSGRQLELRCANHYGYLLLQSLHHPSIHL</sequence>
<protein>
    <submittedName>
        <fullName evidence="2">Uncharacterized protein</fullName>
    </submittedName>
</protein>
<dbReference type="Proteomes" id="UP001153269">
    <property type="component" value="Unassembled WGS sequence"/>
</dbReference>
<feature type="region of interest" description="Disordered" evidence="1">
    <location>
        <begin position="1"/>
        <end position="55"/>
    </location>
</feature>
<evidence type="ECO:0000313" key="2">
    <source>
        <dbReference type="EMBL" id="CAB1456177.1"/>
    </source>
</evidence>
<gene>
    <name evidence="2" type="ORF">PLEPLA_LOCUS43958</name>
</gene>
<name>A0A9N7VVU9_PLEPL</name>
<organism evidence="2 3">
    <name type="scientific">Pleuronectes platessa</name>
    <name type="common">European plaice</name>
    <dbReference type="NCBI Taxonomy" id="8262"/>
    <lineage>
        <taxon>Eukaryota</taxon>
        <taxon>Metazoa</taxon>
        <taxon>Chordata</taxon>
        <taxon>Craniata</taxon>
        <taxon>Vertebrata</taxon>
        <taxon>Euteleostomi</taxon>
        <taxon>Actinopterygii</taxon>
        <taxon>Neopterygii</taxon>
        <taxon>Teleostei</taxon>
        <taxon>Neoteleostei</taxon>
        <taxon>Acanthomorphata</taxon>
        <taxon>Carangaria</taxon>
        <taxon>Pleuronectiformes</taxon>
        <taxon>Pleuronectoidei</taxon>
        <taxon>Pleuronectidae</taxon>
        <taxon>Pleuronectes</taxon>
    </lineage>
</organism>
<evidence type="ECO:0000256" key="1">
    <source>
        <dbReference type="SAM" id="MobiDB-lite"/>
    </source>
</evidence>
<proteinExistence type="predicted"/>
<feature type="compositionally biased region" description="Polar residues" evidence="1">
    <location>
        <begin position="1"/>
        <end position="12"/>
    </location>
</feature>
<dbReference type="AlphaFoldDB" id="A0A9N7VVU9"/>
<accession>A0A9N7VVU9</accession>
<reference evidence="2" key="1">
    <citation type="submission" date="2020-03" db="EMBL/GenBank/DDBJ databases">
        <authorList>
            <person name="Weist P."/>
        </authorList>
    </citation>
    <scope>NUCLEOTIDE SEQUENCE</scope>
</reference>
<keyword evidence="3" id="KW-1185">Reference proteome</keyword>